<dbReference type="InterPro" id="IPR016171">
    <property type="entry name" value="Vanillyl_alc_oxidase_C-sub2"/>
</dbReference>
<dbReference type="Pfam" id="PF04030">
    <property type="entry name" value="ALO"/>
    <property type="match status" value="1"/>
</dbReference>
<evidence type="ECO:0000313" key="7">
    <source>
        <dbReference type="Proteomes" id="UP000326029"/>
    </source>
</evidence>
<reference evidence="5" key="3">
    <citation type="submission" date="2023-08" db="EMBL/GenBank/DDBJ databases">
        <authorList>
            <person name="Sun Q."/>
            <person name="Ohkuma M."/>
        </authorList>
    </citation>
    <scope>NUCLEOTIDE SEQUENCE</scope>
    <source>
        <strain evidence="5">JCM 4205</strain>
    </source>
</reference>
<evidence type="ECO:0000259" key="4">
    <source>
        <dbReference type="PROSITE" id="PS51387"/>
    </source>
</evidence>
<reference evidence="6 7" key="2">
    <citation type="submission" date="2017-09" db="EMBL/GenBank/DDBJ databases">
        <authorList>
            <person name="Lee N."/>
            <person name="Cho B.-K."/>
        </authorList>
    </citation>
    <scope>NUCLEOTIDE SEQUENCE [LARGE SCALE GENOMIC DNA]</scope>
    <source>
        <strain evidence="6 7">ATCC 19740</strain>
    </source>
</reference>
<dbReference type="Proteomes" id="UP000642014">
    <property type="component" value="Unassembled WGS sequence"/>
</dbReference>
<dbReference type="Gene3D" id="1.10.45.10">
    <property type="entry name" value="Vanillyl-alcohol Oxidase, Chain A, domain 4"/>
    <property type="match status" value="1"/>
</dbReference>
<evidence type="ECO:0000313" key="8">
    <source>
        <dbReference type="Proteomes" id="UP000642014"/>
    </source>
</evidence>
<dbReference type="InterPro" id="IPR007173">
    <property type="entry name" value="ALO_C"/>
</dbReference>
<dbReference type="GO" id="GO:0016020">
    <property type="term" value="C:membrane"/>
    <property type="evidence" value="ECO:0007669"/>
    <property type="project" value="InterPro"/>
</dbReference>
<dbReference type="Pfam" id="PF01565">
    <property type="entry name" value="FAD_binding_4"/>
    <property type="match status" value="1"/>
</dbReference>
<gene>
    <name evidence="6" type="ORF">CP977_32130</name>
    <name evidence="5" type="ORF">GCM10010497_11890</name>
</gene>
<keyword evidence="2" id="KW-0274">FAD</keyword>
<protein>
    <submittedName>
        <fullName evidence="6">FAD-binding protein</fullName>
    </submittedName>
    <submittedName>
        <fullName evidence="5">L-gulono-1,4-lactone dehydrogenase</fullName>
    </submittedName>
</protein>
<feature type="domain" description="FAD-binding PCMH-type" evidence="4">
    <location>
        <begin position="18"/>
        <end position="187"/>
    </location>
</feature>
<dbReference type="InterPro" id="IPR016167">
    <property type="entry name" value="FAD-bd_PCMH_sub1"/>
</dbReference>
<keyword evidence="3" id="KW-0560">Oxidoreductase</keyword>
<dbReference type="NCBIfam" id="TIGR01679">
    <property type="entry name" value="bact_FAD_ox"/>
    <property type="match status" value="1"/>
</dbReference>
<dbReference type="Gene3D" id="3.30.43.10">
    <property type="entry name" value="Uridine Diphospho-n-acetylenolpyruvylglucosamine Reductase, domain 2"/>
    <property type="match status" value="1"/>
</dbReference>
<proteinExistence type="predicted"/>
<dbReference type="InterPro" id="IPR036318">
    <property type="entry name" value="FAD-bd_PCMH-like_sf"/>
</dbReference>
<dbReference type="GO" id="GO:0071949">
    <property type="term" value="F:FAD binding"/>
    <property type="evidence" value="ECO:0007669"/>
    <property type="project" value="InterPro"/>
</dbReference>
<dbReference type="InterPro" id="IPR016164">
    <property type="entry name" value="FAD-linked_Oxase-like_C"/>
</dbReference>
<dbReference type="SUPFAM" id="SSF55103">
    <property type="entry name" value="FAD-linked oxidases, C-terminal domain"/>
    <property type="match status" value="1"/>
</dbReference>
<dbReference type="Gene3D" id="3.30.465.10">
    <property type="match status" value="1"/>
</dbReference>
<organism evidence="5 8">
    <name type="scientific">Streptomyces cinereoruber</name>
    <dbReference type="NCBI Taxonomy" id="67260"/>
    <lineage>
        <taxon>Bacteria</taxon>
        <taxon>Bacillati</taxon>
        <taxon>Actinomycetota</taxon>
        <taxon>Actinomycetes</taxon>
        <taxon>Kitasatosporales</taxon>
        <taxon>Streptomycetaceae</taxon>
        <taxon>Streptomyces</taxon>
    </lineage>
</organism>
<dbReference type="InterPro" id="IPR016169">
    <property type="entry name" value="FAD-bd_PCMH_sub2"/>
</dbReference>
<dbReference type="PANTHER" id="PTHR43762:SF1">
    <property type="entry name" value="D-ARABINONO-1,4-LACTONE OXIDASE"/>
    <property type="match status" value="1"/>
</dbReference>
<dbReference type="RefSeq" id="WP_152371333.1">
    <property type="nucleotide sequence ID" value="NZ_BMSJ01000002.1"/>
</dbReference>
<evidence type="ECO:0000313" key="6">
    <source>
        <dbReference type="EMBL" id="QEV36249.1"/>
    </source>
</evidence>
<dbReference type="InterPro" id="IPR016166">
    <property type="entry name" value="FAD-bd_PCMH"/>
</dbReference>
<dbReference type="GeneID" id="95458410"/>
<keyword evidence="1" id="KW-0285">Flavoprotein</keyword>
<dbReference type="Proteomes" id="UP000326029">
    <property type="component" value="Chromosome"/>
</dbReference>
<keyword evidence="7" id="KW-1185">Reference proteome</keyword>
<evidence type="ECO:0000256" key="2">
    <source>
        <dbReference type="ARBA" id="ARBA00022827"/>
    </source>
</evidence>
<sequence>MRKRNPPAGAWTNWAGDESCAPHRALRPGSVEEVAEATGRAASEGRTVRVVGAGHSFNDQVCTDGLLLNLDRIGGLRHVDAEAGLVTVGAGTRLADLNLQLARHGLALPNLGDIDRQSIAGAMSTGTHGTGRKLGNLATQIEALDLVLADGTTLTCTEDDPEVLRAARVSLGALGVITGYTLRVVPAFALRAEAGTMPLARTLDRLDELVDGNDHFEFFLFPHAGNALVKLNNRTDEPVRPPRELARRISEFAENGVFEAACRAGRRFPSRIPALNRAVTRLMTPSEYVDLSHRVFASRRSVRFTEMEWAVPRAACAEVLREILRMIDRERLDVGFPIEVRFVAPDELSHLSPAYGRETAYLAVHMYRGMPWEAYFRGVQDIALAFGGRPHWGKRHLVEADELAARYPAWDRFQAVRARLDPRGTFTNAHLRRVLGPVGVPGTTVAAGGPAPKER</sequence>
<dbReference type="EMBL" id="CP023693">
    <property type="protein sequence ID" value="QEV36249.1"/>
    <property type="molecule type" value="Genomic_DNA"/>
</dbReference>
<dbReference type="Gene3D" id="3.30.70.2520">
    <property type="match status" value="1"/>
</dbReference>
<dbReference type="InterPro" id="IPR006094">
    <property type="entry name" value="Oxid_FAD_bind_N"/>
</dbReference>
<dbReference type="GO" id="GO:0080049">
    <property type="term" value="F:L-gulono-1,4-lactone dehydrogenase activity"/>
    <property type="evidence" value="ECO:0007669"/>
    <property type="project" value="TreeGrafter"/>
</dbReference>
<dbReference type="AlphaFoldDB" id="A0AAV4KDT8"/>
<dbReference type="InterPro" id="IPR010031">
    <property type="entry name" value="FAD_lactone_oxidase-like"/>
</dbReference>
<dbReference type="PANTHER" id="PTHR43762">
    <property type="entry name" value="L-GULONOLACTONE OXIDASE"/>
    <property type="match status" value="1"/>
</dbReference>
<evidence type="ECO:0000313" key="5">
    <source>
        <dbReference type="EMBL" id="GGR11615.1"/>
    </source>
</evidence>
<accession>A0AAV4KDT8</accession>
<name>A0AAV4KDT8_9ACTN</name>
<reference evidence="5 8" key="1">
    <citation type="journal article" date="2014" name="Int. J. Syst. Evol. Microbiol.">
        <title>Complete genome sequence of Corynebacterium casei LMG S-19264T (=DSM 44701T), isolated from a smear-ripened cheese.</title>
        <authorList>
            <consortium name="US DOE Joint Genome Institute (JGI-PGF)"/>
            <person name="Walter F."/>
            <person name="Albersmeier A."/>
            <person name="Kalinowski J."/>
            <person name="Ruckert C."/>
        </authorList>
    </citation>
    <scope>NUCLEOTIDE SEQUENCE [LARGE SCALE GENOMIC DNA]</scope>
    <source>
        <strain evidence="5 8">JCM 4205</strain>
    </source>
</reference>
<dbReference type="GO" id="GO:0003885">
    <property type="term" value="F:D-arabinono-1,4-lactone oxidase activity"/>
    <property type="evidence" value="ECO:0007669"/>
    <property type="project" value="InterPro"/>
</dbReference>
<evidence type="ECO:0000256" key="3">
    <source>
        <dbReference type="ARBA" id="ARBA00023002"/>
    </source>
</evidence>
<dbReference type="PIRSF" id="PIRSF000136">
    <property type="entry name" value="LGO_GLO"/>
    <property type="match status" value="1"/>
</dbReference>
<evidence type="ECO:0000256" key="1">
    <source>
        <dbReference type="ARBA" id="ARBA00022630"/>
    </source>
</evidence>
<dbReference type="EMBL" id="BMSJ01000002">
    <property type="protein sequence ID" value="GGR11615.1"/>
    <property type="molecule type" value="Genomic_DNA"/>
</dbReference>
<dbReference type="PROSITE" id="PS51387">
    <property type="entry name" value="FAD_PCMH"/>
    <property type="match status" value="1"/>
</dbReference>
<dbReference type="SUPFAM" id="SSF56176">
    <property type="entry name" value="FAD-binding/transporter-associated domain-like"/>
    <property type="match status" value="1"/>
</dbReference>